<feature type="repeat" description="TPR" evidence="1">
    <location>
        <begin position="61"/>
        <end position="94"/>
    </location>
</feature>
<reference evidence="2 3" key="1">
    <citation type="submission" date="2018-04" db="EMBL/GenBank/DDBJ databases">
        <title>Genomic Encyclopedia of Archaeal and Bacterial Type Strains, Phase II (KMG-II): from individual species to whole genera.</title>
        <authorList>
            <person name="Goeker M."/>
        </authorList>
    </citation>
    <scope>NUCLEOTIDE SEQUENCE [LARGE SCALE GENOMIC DNA]</scope>
    <source>
        <strain evidence="2 3">DSM 45169</strain>
    </source>
</reference>
<dbReference type="Proteomes" id="UP000241639">
    <property type="component" value="Unassembled WGS sequence"/>
</dbReference>
<keyword evidence="1" id="KW-0802">TPR repeat</keyword>
<keyword evidence="3" id="KW-1185">Reference proteome</keyword>
<dbReference type="SUPFAM" id="SSF48452">
    <property type="entry name" value="TPR-like"/>
    <property type="match status" value="1"/>
</dbReference>
<dbReference type="Pfam" id="PF13181">
    <property type="entry name" value="TPR_8"/>
    <property type="match status" value="2"/>
</dbReference>
<evidence type="ECO:0000256" key="1">
    <source>
        <dbReference type="PROSITE-ProRule" id="PRU00339"/>
    </source>
</evidence>
<dbReference type="InterPro" id="IPR011990">
    <property type="entry name" value="TPR-like_helical_dom_sf"/>
</dbReference>
<dbReference type="Gene3D" id="1.25.40.10">
    <property type="entry name" value="Tetratricopeptide repeat domain"/>
    <property type="match status" value="1"/>
</dbReference>
<evidence type="ECO:0000313" key="2">
    <source>
        <dbReference type="EMBL" id="PTM59261.1"/>
    </source>
</evidence>
<dbReference type="EMBL" id="PZZP01000001">
    <property type="protein sequence ID" value="PTM59261.1"/>
    <property type="molecule type" value="Genomic_DNA"/>
</dbReference>
<dbReference type="SMART" id="SM00028">
    <property type="entry name" value="TPR"/>
    <property type="match status" value="2"/>
</dbReference>
<dbReference type="RefSeq" id="WP_107726113.1">
    <property type="nucleotide sequence ID" value="NZ_PZZP01000001.1"/>
</dbReference>
<organism evidence="2 3">
    <name type="scientific">Desmospora activa DSM 45169</name>
    <dbReference type="NCBI Taxonomy" id="1121389"/>
    <lineage>
        <taxon>Bacteria</taxon>
        <taxon>Bacillati</taxon>
        <taxon>Bacillota</taxon>
        <taxon>Bacilli</taxon>
        <taxon>Bacillales</taxon>
        <taxon>Thermoactinomycetaceae</taxon>
        <taxon>Desmospora</taxon>
    </lineage>
</organism>
<dbReference type="AlphaFoldDB" id="A0A2T4ZBI7"/>
<feature type="repeat" description="TPR" evidence="1">
    <location>
        <begin position="21"/>
        <end position="54"/>
    </location>
</feature>
<gene>
    <name evidence="2" type="ORF">C8J48_1866</name>
</gene>
<dbReference type="PROSITE" id="PS50005">
    <property type="entry name" value="TPR"/>
    <property type="match status" value="2"/>
</dbReference>
<proteinExistence type="predicted"/>
<comment type="caution">
    <text evidence="2">The sequence shown here is derived from an EMBL/GenBank/DDBJ whole genome shotgun (WGS) entry which is preliminary data.</text>
</comment>
<evidence type="ECO:0000313" key="3">
    <source>
        <dbReference type="Proteomes" id="UP000241639"/>
    </source>
</evidence>
<accession>A0A2T4ZBI7</accession>
<protein>
    <submittedName>
        <fullName evidence="2">Tetratricopeptide repeat protein</fullName>
    </submittedName>
</protein>
<dbReference type="OrthoDB" id="2985637at2"/>
<sequence>MTLFAPILNVNELLPDQKVTSTTYTKLGVLYMQQNKLAEAKETVNQAISIADKYNDVPRLTYALMLMGDLLKNKKEDHDAISYYQRSLDLSRKHHLKHREYKLLLKLAQCWHQLNEQEFQKCSRNMYEVKIELINKEGDIFEEQD</sequence>
<name>A0A2T4ZBI7_9BACL</name>
<dbReference type="InterPro" id="IPR019734">
    <property type="entry name" value="TPR_rpt"/>
</dbReference>